<dbReference type="RefSeq" id="WP_015250030.1">
    <property type="nucleotide sequence ID" value="NZ_JH621479.1"/>
</dbReference>
<dbReference type="Gene3D" id="1.20.1600.10">
    <property type="entry name" value="Outer membrane efflux proteins (OEP)"/>
    <property type="match status" value="1"/>
</dbReference>
<dbReference type="Gene3D" id="2.20.200.10">
    <property type="entry name" value="Outer membrane efflux proteins (OEP)"/>
    <property type="match status" value="1"/>
</dbReference>
<protein>
    <submittedName>
        <fullName evidence="4">Outer membrane protein</fullName>
    </submittedName>
</protein>
<dbReference type="OrthoDB" id="9783163at2"/>
<feature type="compositionally biased region" description="Polar residues" evidence="2">
    <location>
        <begin position="52"/>
        <end position="62"/>
    </location>
</feature>
<dbReference type="InterPro" id="IPR010131">
    <property type="entry name" value="MdtP/NodT-like"/>
</dbReference>
<dbReference type="SUPFAM" id="SSF54106">
    <property type="entry name" value="LysM domain"/>
    <property type="match status" value="1"/>
</dbReference>
<feature type="region of interest" description="Disordered" evidence="2">
    <location>
        <begin position="563"/>
        <end position="613"/>
    </location>
</feature>
<feature type="domain" description="LysM" evidence="3">
    <location>
        <begin position="503"/>
        <end position="552"/>
    </location>
</feature>
<dbReference type="InterPro" id="IPR018392">
    <property type="entry name" value="LysM"/>
</dbReference>
<accession>L0DQ35</accession>
<dbReference type="InterPro" id="IPR036779">
    <property type="entry name" value="LysM_dom_sf"/>
</dbReference>
<sequence length="613" mass="67685">MTHLSTRTSNTKHMKHVIARAIACSIILLVLPSCGIPPLRKAEPPPGLPESLNGSTSPENSSQLTIEEFYHDPMLTSLICQAVANNRELKILNEDVQIASNQILSRSGAYLPFVTAGAGAGLNRASRFTLDGAAILNDPYLPGQYFSLAHGNFGGGINLTWQLDIYRQLRNARDAAGQRYNVALEKRNYFITRLAADVAENYYRLMALDKRLENQNLTIELQERSLEIAKDLKEAARINELGVLRFQAEVRKNQSEKLIVNQDIVVTENKINFLVNRFPQPVERVSAGFYDLNINRLSVGVPSQLLQNRPDIRQAERDLAATGLDVKVARVNFFPQLVLNGGTGLEAFVINHLFEPQAVVGSLASSLVGPLVNKRAIRAEYLTANARQLQAIYNYQRVVLNAFTEVVNRLSMVEKYTNSIEIKKQQLAALEASVEVAGNLFQNARVEYIDVLFAQRDLRDARATLIDTKVEQLSAIVNTYQALGGGLSSNPNGVGGVPDQNPYIHTVSRGETFRTISQRYYESERYHKALWAANKTAVPDPDRLTVGDKLIIPPADQLDQALIDVGPTPASPRPETVPDNQPAIPPPPESLPSPFGEKETKDPADSPNPATEK</sequence>
<dbReference type="Pfam" id="PF01476">
    <property type="entry name" value="LysM"/>
    <property type="match status" value="1"/>
</dbReference>
<name>L0DQ35_SINAD</name>
<dbReference type="PANTHER" id="PTHR30203">
    <property type="entry name" value="OUTER MEMBRANE CATION EFFLUX PROTEIN"/>
    <property type="match status" value="1"/>
</dbReference>
<dbReference type="eggNOG" id="COG1538">
    <property type="taxonomic scope" value="Bacteria"/>
</dbReference>
<organism evidence="4 5">
    <name type="scientific">Singulisphaera acidiphila (strain ATCC BAA-1392 / DSM 18658 / VKM B-2454 / MOB10)</name>
    <dbReference type="NCBI Taxonomy" id="886293"/>
    <lineage>
        <taxon>Bacteria</taxon>
        <taxon>Pseudomonadati</taxon>
        <taxon>Planctomycetota</taxon>
        <taxon>Planctomycetia</taxon>
        <taxon>Isosphaerales</taxon>
        <taxon>Isosphaeraceae</taxon>
        <taxon>Singulisphaera</taxon>
    </lineage>
</organism>
<dbReference type="Pfam" id="PF02321">
    <property type="entry name" value="OEP"/>
    <property type="match status" value="2"/>
</dbReference>
<dbReference type="KEGG" id="saci:Sinac_6898"/>
<evidence type="ECO:0000313" key="5">
    <source>
        <dbReference type="Proteomes" id="UP000010798"/>
    </source>
</evidence>
<dbReference type="eggNOG" id="COG1652">
    <property type="taxonomic scope" value="Bacteria"/>
</dbReference>
<dbReference type="Gene3D" id="3.10.350.10">
    <property type="entry name" value="LysM domain"/>
    <property type="match status" value="1"/>
</dbReference>
<dbReference type="SUPFAM" id="SSF56954">
    <property type="entry name" value="Outer membrane efflux proteins (OEP)"/>
    <property type="match status" value="1"/>
</dbReference>
<dbReference type="Proteomes" id="UP000010798">
    <property type="component" value="Chromosome"/>
</dbReference>
<keyword evidence="5" id="KW-1185">Reference proteome</keyword>
<gene>
    <name evidence="4" type="ordered locus">Sinac_6898</name>
</gene>
<dbReference type="InterPro" id="IPR003423">
    <property type="entry name" value="OMP_efflux"/>
</dbReference>
<dbReference type="STRING" id="886293.Sinac_6898"/>
<dbReference type="PANTHER" id="PTHR30203:SF30">
    <property type="entry name" value="OUTER MEMBRANE PROTEIN-RELATED"/>
    <property type="match status" value="1"/>
</dbReference>
<proteinExistence type="inferred from homology"/>
<evidence type="ECO:0000259" key="3">
    <source>
        <dbReference type="PROSITE" id="PS51782"/>
    </source>
</evidence>
<dbReference type="PROSITE" id="PS51782">
    <property type="entry name" value="LYSM"/>
    <property type="match status" value="1"/>
</dbReference>
<dbReference type="SMART" id="SM00257">
    <property type="entry name" value="LysM"/>
    <property type="match status" value="1"/>
</dbReference>
<evidence type="ECO:0000256" key="1">
    <source>
        <dbReference type="ARBA" id="ARBA00007613"/>
    </source>
</evidence>
<reference evidence="4 5" key="1">
    <citation type="submission" date="2012-02" db="EMBL/GenBank/DDBJ databases">
        <title>Complete sequence of chromosome of Singulisphaera acidiphila DSM 18658.</title>
        <authorList>
            <consortium name="US DOE Joint Genome Institute (JGI-PGF)"/>
            <person name="Lucas S."/>
            <person name="Copeland A."/>
            <person name="Lapidus A."/>
            <person name="Glavina del Rio T."/>
            <person name="Dalin E."/>
            <person name="Tice H."/>
            <person name="Bruce D."/>
            <person name="Goodwin L."/>
            <person name="Pitluck S."/>
            <person name="Peters L."/>
            <person name="Ovchinnikova G."/>
            <person name="Chertkov O."/>
            <person name="Kyrpides N."/>
            <person name="Mavromatis K."/>
            <person name="Ivanova N."/>
            <person name="Brettin T."/>
            <person name="Detter J.C."/>
            <person name="Han C."/>
            <person name="Larimer F."/>
            <person name="Land M."/>
            <person name="Hauser L."/>
            <person name="Markowitz V."/>
            <person name="Cheng J.-F."/>
            <person name="Hugenholtz P."/>
            <person name="Woyke T."/>
            <person name="Wu D."/>
            <person name="Tindall B."/>
            <person name="Pomrenke H."/>
            <person name="Brambilla E."/>
            <person name="Klenk H.-P."/>
            <person name="Eisen J.A."/>
        </authorList>
    </citation>
    <scope>NUCLEOTIDE SEQUENCE [LARGE SCALE GENOMIC DNA]</scope>
    <source>
        <strain evidence="5">ATCC BAA-1392 / DSM 18658 / VKM B-2454 / MOB10</strain>
    </source>
</reference>
<evidence type="ECO:0000313" key="4">
    <source>
        <dbReference type="EMBL" id="AGA30958.1"/>
    </source>
</evidence>
<evidence type="ECO:0000256" key="2">
    <source>
        <dbReference type="SAM" id="MobiDB-lite"/>
    </source>
</evidence>
<dbReference type="EMBL" id="CP003364">
    <property type="protein sequence ID" value="AGA30958.1"/>
    <property type="molecule type" value="Genomic_DNA"/>
</dbReference>
<dbReference type="HOGENOM" id="CLU_012817_13_3_0"/>
<dbReference type="GO" id="GO:0015562">
    <property type="term" value="F:efflux transmembrane transporter activity"/>
    <property type="evidence" value="ECO:0007669"/>
    <property type="project" value="InterPro"/>
</dbReference>
<dbReference type="AlphaFoldDB" id="L0DQ35"/>
<dbReference type="CDD" id="cd00118">
    <property type="entry name" value="LysM"/>
    <property type="match status" value="1"/>
</dbReference>
<comment type="similarity">
    <text evidence="1">Belongs to the outer membrane factor (OMF) (TC 1.B.17) family.</text>
</comment>
<feature type="region of interest" description="Disordered" evidence="2">
    <location>
        <begin position="41"/>
        <end position="62"/>
    </location>
</feature>